<feature type="compositionally biased region" description="Basic and acidic residues" evidence="1">
    <location>
        <begin position="450"/>
        <end position="461"/>
    </location>
</feature>
<dbReference type="Gene3D" id="1.10.245.10">
    <property type="entry name" value="SWIB/MDM2 domain"/>
    <property type="match status" value="1"/>
</dbReference>
<evidence type="ECO:0000256" key="1">
    <source>
        <dbReference type="SAM" id="MobiDB-lite"/>
    </source>
</evidence>
<accession>A0A7S3Q6D4</accession>
<dbReference type="CDD" id="cd10568">
    <property type="entry name" value="SWIB_like"/>
    <property type="match status" value="1"/>
</dbReference>
<dbReference type="SUPFAM" id="SSF47592">
    <property type="entry name" value="SWIB/MDM2 domain"/>
    <property type="match status" value="1"/>
</dbReference>
<proteinExistence type="predicted"/>
<organism evidence="2">
    <name type="scientific">Chaetoceros debilis</name>
    <dbReference type="NCBI Taxonomy" id="122233"/>
    <lineage>
        <taxon>Eukaryota</taxon>
        <taxon>Sar</taxon>
        <taxon>Stramenopiles</taxon>
        <taxon>Ochrophyta</taxon>
        <taxon>Bacillariophyta</taxon>
        <taxon>Coscinodiscophyceae</taxon>
        <taxon>Chaetocerotophycidae</taxon>
        <taxon>Chaetocerotales</taxon>
        <taxon>Chaetocerotaceae</taxon>
        <taxon>Chaetoceros</taxon>
    </lineage>
</organism>
<dbReference type="EMBL" id="HBIO01014685">
    <property type="protein sequence ID" value="CAE0466489.1"/>
    <property type="molecule type" value="Transcribed_RNA"/>
</dbReference>
<evidence type="ECO:0000313" key="2">
    <source>
        <dbReference type="EMBL" id="CAE0466489.1"/>
    </source>
</evidence>
<name>A0A7S3Q6D4_9STRA</name>
<protein>
    <submittedName>
        <fullName evidence="2">Uncharacterized protein</fullName>
    </submittedName>
</protein>
<dbReference type="InterPro" id="IPR036885">
    <property type="entry name" value="SWIB_MDM2_dom_sf"/>
</dbReference>
<reference evidence="2" key="1">
    <citation type="submission" date="2021-01" db="EMBL/GenBank/DDBJ databases">
        <authorList>
            <person name="Corre E."/>
            <person name="Pelletier E."/>
            <person name="Niang G."/>
            <person name="Scheremetjew M."/>
            <person name="Finn R."/>
            <person name="Kale V."/>
            <person name="Holt S."/>
            <person name="Cochrane G."/>
            <person name="Meng A."/>
            <person name="Brown T."/>
            <person name="Cohen L."/>
        </authorList>
    </citation>
    <scope>NUCLEOTIDE SEQUENCE</scope>
    <source>
        <strain evidence="2">MM31A-1</strain>
    </source>
</reference>
<sequence length="621" mass="69787">MASSRSRLPEIFDSYQKSLQKIDAIERQLEEKVTEKRHRAINLLDEIPSYRKSTLRLYISHHSDLETAEVPISPPVSATPVANENANANAITNANANANVEGTDTSPAAVPNEIKTKEVKKNKWNIEIEGRLLIGHKDHEAAELLEKSAKVLAKKEGRSYVTQSDVTSDANMTSRERAATRFMHDREGEDPVLPIKFAHFFDRVSVSFQTYQKKSELKNAASFTPGKPRSKRGTNPSRKQAPTPPVRKENYTTNGVVSSLFWNRQRNNPSNPSSVQNALDTNAYHAIYNDDLEPEGYENKIIATIRLHRRWQEQRYRPSNAFCIALLPSFLPKKQLPTAMTNHPTNGVQAPPPPPPVSNDINVPSLMTIDDGLQFFHHYIKKNNLLDANDLSTVNNNPVLEELFGCKTMNVSSIQSLFLSRKLMVPSILGTAEDCPIVLTYVMKKENATNSKNRTDGKDADSGSSTDMMGESSPKRRRMSTSPVPQEDVEEPTANLLSCDIDIDVPHLYHGRTRDILRRIKIREYEYTSCRTKALRTVEYSRANEDIIKERLENIVKGKALTSNHLPVLAALAKAAPDSEARKAAHFDAKTTLLVDRLVEHSQKAKSCWDIIDNCLSMQNK</sequence>
<gene>
    <name evidence="2" type="ORF">CDEB00056_LOCUS11341</name>
</gene>
<dbReference type="AlphaFoldDB" id="A0A7S3Q6D4"/>
<feature type="region of interest" description="Disordered" evidence="1">
    <location>
        <begin position="217"/>
        <end position="252"/>
    </location>
</feature>
<feature type="region of interest" description="Disordered" evidence="1">
    <location>
        <begin position="450"/>
        <end position="491"/>
    </location>
</feature>